<gene>
    <name evidence="2" type="ORF">N7U62_04575</name>
</gene>
<dbReference type="Proteomes" id="UP001300692">
    <property type="component" value="Unassembled WGS sequence"/>
</dbReference>
<dbReference type="RefSeq" id="WP_264136705.1">
    <property type="nucleotide sequence ID" value="NZ_JAOYOD010000001.1"/>
</dbReference>
<keyword evidence="1" id="KW-0472">Membrane</keyword>
<keyword evidence="1" id="KW-1133">Transmembrane helix</keyword>
<feature type="transmembrane region" description="Helical" evidence="1">
    <location>
        <begin position="35"/>
        <end position="57"/>
    </location>
</feature>
<keyword evidence="1" id="KW-0812">Transmembrane</keyword>
<reference evidence="2 3" key="1">
    <citation type="submission" date="2022-10" db="EMBL/GenBank/DDBJ databases">
        <title>Comparative genomics and taxonomic characterization of three novel marine species of genus Reichenbachiella exhibiting antioxidant and polysaccharide degradation activities.</title>
        <authorList>
            <person name="Muhammad N."/>
            <person name="Lee Y.-J."/>
            <person name="Ko J."/>
            <person name="Kim S.-G."/>
        </authorList>
    </citation>
    <scope>NUCLEOTIDE SEQUENCE [LARGE SCALE GENOMIC DNA]</scope>
    <source>
        <strain evidence="2 3">ABR2-5</strain>
    </source>
</reference>
<accession>A0ABT3CQE0</accession>
<evidence type="ECO:0000256" key="1">
    <source>
        <dbReference type="SAM" id="Phobius"/>
    </source>
</evidence>
<feature type="transmembrane region" description="Helical" evidence="1">
    <location>
        <begin position="153"/>
        <end position="170"/>
    </location>
</feature>
<comment type="caution">
    <text evidence="2">The sequence shown here is derived from an EMBL/GenBank/DDBJ whole genome shotgun (WGS) entry which is preliminary data.</text>
</comment>
<proteinExistence type="predicted"/>
<sequence>MSATEYLTFLPLLFYGIALSELLNKWKRLFYIKTLFIPYALFTIMLTEIALYNVFVFHDLIEGLENIPYFKYLIYLLPPFLFMLEVYVFTPDDETDTESYYRQHMPKFHTLMGLFILSHFLFEFDEPSSMIGSRIISSILVIGLGWTRKPWTVYILFATWLFGLFFKIGII</sequence>
<evidence type="ECO:0000313" key="2">
    <source>
        <dbReference type="EMBL" id="MCV9385923.1"/>
    </source>
</evidence>
<organism evidence="2 3">
    <name type="scientific">Reichenbachiella ulvae</name>
    <dbReference type="NCBI Taxonomy" id="2980104"/>
    <lineage>
        <taxon>Bacteria</taxon>
        <taxon>Pseudomonadati</taxon>
        <taxon>Bacteroidota</taxon>
        <taxon>Cytophagia</taxon>
        <taxon>Cytophagales</taxon>
        <taxon>Reichenbachiellaceae</taxon>
        <taxon>Reichenbachiella</taxon>
    </lineage>
</organism>
<feature type="transmembrane region" description="Helical" evidence="1">
    <location>
        <begin position="69"/>
        <end position="88"/>
    </location>
</feature>
<protein>
    <submittedName>
        <fullName evidence="2">Uncharacterized protein</fullName>
    </submittedName>
</protein>
<feature type="transmembrane region" description="Helical" evidence="1">
    <location>
        <begin position="6"/>
        <end position="23"/>
    </location>
</feature>
<keyword evidence="3" id="KW-1185">Reference proteome</keyword>
<name>A0ABT3CQE0_9BACT</name>
<dbReference type="EMBL" id="JAOYOD010000001">
    <property type="protein sequence ID" value="MCV9385923.1"/>
    <property type="molecule type" value="Genomic_DNA"/>
</dbReference>
<evidence type="ECO:0000313" key="3">
    <source>
        <dbReference type="Proteomes" id="UP001300692"/>
    </source>
</evidence>